<dbReference type="SUPFAM" id="SSF56219">
    <property type="entry name" value="DNase I-like"/>
    <property type="match status" value="1"/>
</dbReference>
<dbReference type="GO" id="GO:0004527">
    <property type="term" value="F:exonuclease activity"/>
    <property type="evidence" value="ECO:0007669"/>
    <property type="project" value="UniProtKB-KW"/>
</dbReference>
<feature type="transmembrane region" description="Helical" evidence="2">
    <location>
        <begin position="39"/>
        <end position="57"/>
    </location>
</feature>
<keyword evidence="4" id="KW-0378">Hydrolase</keyword>
<feature type="region of interest" description="Disordered" evidence="1">
    <location>
        <begin position="269"/>
        <end position="291"/>
    </location>
</feature>
<dbReference type="Pfam" id="PF03372">
    <property type="entry name" value="Exo_endo_phos"/>
    <property type="match status" value="1"/>
</dbReference>
<keyword evidence="4" id="KW-0255">Endonuclease</keyword>
<dbReference type="AlphaFoldDB" id="A0A517R1P6"/>
<keyword evidence="5" id="KW-1185">Reference proteome</keyword>
<dbReference type="InterPro" id="IPR005135">
    <property type="entry name" value="Endo/exonuclease/phosphatase"/>
</dbReference>
<dbReference type="Gene3D" id="3.60.10.10">
    <property type="entry name" value="Endonuclease/exonuclease/phosphatase"/>
    <property type="match status" value="1"/>
</dbReference>
<protein>
    <submittedName>
        <fullName evidence="4">Endonuclease/Exonuclease/phosphatase family protein</fullName>
    </submittedName>
</protein>
<dbReference type="InterPro" id="IPR036691">
    <property type="entry name" value="Endo/exonu/phosph_ase_sf"/>
</dbReference>
<reference evidence="4 5" key="1">
    <citation type="submission" date="2019-02" db="EMBL/GenBank/DDBJ databases">
        <title>Deep-cultivation of Planctomycetes and their phenomic and genomic characterization uncovers novel biology.</title>
        <authorList>
            <person name="Wiegand S."/>
            <person name="Jogler M."/>
            <person name="Boedeker C."/>
            <person name="Pinto D."/>
            <person name="Vollmers J."/>
            <person name="Rivas-Marin E."/>
            <person name="Kohn T."/>
            <person name="Peeters S.H."/>
            <person name="Heuer A."/>
            <person name="Rast P."/>
            <person name="Oberbeckmann S."/>
            <person name="Bunk B."/>
            <person name="Jeske O."/>
            <person name="Meyerdierks A."/>
            <person name="Storesund J.E."/>
            <person name="Kallscheuer N."/>
            <person name="Luecker S."/>
            <person name="Lage O.M."/>
            <person name="Pohl T."/>
            <person name="Merkel B.J."/>
            <person name="Hornburger P."/>
            <person name="Mueller R.-W."/>
            <person name="Bruemmer F."/>
            <person name="Labrenz M."/>
            <person name="Spormann A.M."/>
            <person name="Op den Camp H."/>
            <person name="Overmann J."/>
            <person name="Amann R."/>
            <person name="Jetten M.S.M."/>
            <person name="Mascher T."/>
            <person name="Medema M.H."/>
            <person name="Devos D.P."/>
            <person name="Kaster A.-K."/>
            <person name="Ovreas L."/>
            <person name="Rohde M."/>
            <person name="Galperin M.Y."/>
            <person name="Jogler C."/>
        </authorList>
    </citation>
    <scope>NUCLEOTIDE SEQUENCE [LARGE SCALE GENOMIC DNA]</scope>
    <source>
        <strain evidence="4 5">Pan189</strain>
    </source>
</reference>
<evidence type="ECO:0000313" key="4">
    <source>
        <dbReference type="EMBL" id="QDT37781.1"/>
    </source>
</evidence>
<dbReference type="EMBL" id="CP036268">
    <property type="protein sequence ID" value="QDT37781.1"/>
    <property type="molecule type" value="Genomic_DNA"/>
</dbReference>
<dbReference type="Proteomes" id="UP000317318">
    <property type="component" value="Chromosome"/>
</dbReference>
<feature type="transmembrane region" description="Helical" evidence="2">
    <location>
        <begin position="12"/>
        <end position="33"/>
    </location>
</feature>
<dbReference type="OrthoDB" id="9796594at2"/>
<keyword evidence="2" id="KW-0472">Membrane</keyword>
<keyword evidence="2" id="KW-1133">Transmembrane helix</keyword>
<evidence type="ECO:0000256" key="1">
    <source>
        <dbReference type="SAM" id="MobiDB-lite"/>
    </source>
</evidence>
<accession>A0A517R1P6</accession>
<name>A0A517R1P6_9PLAN</name>
<evidence type="ECO:0000259" key="3">
    <source>
        <dbReference type="Pfam" id="PF03372"/>
    </source>
</evidence>
<evidence type="ECO:0000313" key="5">
    <source>
        <dbReference type="Proteomes" id="UP000317318"/>
    </source>
</evidence>
<evidence type="ECO:0000256" key="2">
    <source>
        <dbReference type="SAM" id="Phobius"/>
    </source>
</evidence>
<dbReference type="KEGG" id="svp:Pan189_21630"/>
<feature type="domain" description="Endonuclease/exonuclease/phosphatase" evidence="3">
    <location>
        <begin position="75"/>
        <end position="278"/>
    </location>
</feature>
<proteinExistence type="predicted"/>
<organism evidence="4 5">
    <name type="scientific">Stratiformator vulcanicus</name>
    <dbReference type="NCBI Taxonomy" id="2527980"/>
    <lineage>
        <taxon>Bacteria</taxon>
        <taxon>Pseudomonadati</taxon>
        <taxon>Planctomycetota</taxon>
        <taxon>Planctomycetia</taxon>
        <taxon>Planctomycetales</taxon>
        <taxon>Planctomycetaceae</taxon>
        <taxon>Stratiformator</taxon>
    </lineage>
</organism>
<dbReference type="RefSeq" id="WP_145363870.1">
    <property type="nucleotide sequence ID" value="NZ_CP036268.1"/>
</dbReference>
<dbReference type="GO" id="GO:0004519">
    <property type="term" value="F:endonuclease activity"/>
    <property type="evidence" value="ECO:0007669"/>
    <property type="project" value="UniProtKB-KW"/>
</dbReference>
<gene>
    <name evidence="4" type="ORF">Pan189_21630</name>
</gene>
<keyword evidence="4" id="KW-0540">Nuclease</keyword>
<keyword evidence="2" id="KW-0812">Transmembrane</keyword>
<keyword evidence="4" id="KW-0269">Exonuclease</keyword>
<sequence length="291" mass="32325">MLLARLHWFCEALTSFPLQLTLGTIPFAIGFMIARMKWWAVAAGALVAINGLILLSGMPINRQSDVRDGPKLRIASANVRTDNRDHASFLKWAEAARPDVLAVLEVDARWANVLDELDFYPYQIVDSRNDNFGIALLSTQPFEMSRILFLADSDVPTIVARIRLEDETWTIIATHPLPPVGNDHWGARNRHLAALAALSKQQDGRVIICGDLNTSPWSPFFGDLLRDGRVKDSRAGFGYLGTWPDHQRLLWTPIDHILVSHGMVTTSRTVGPPIGSDHRPVSATIIDPSPK</sequence>